<proteinExistence type="predicted"/>
<reference evidence="1 2" key="1">
    <citation type="submission" date="2016-11" db="EMBL/GenBank/DDBJ databases">
        <authorList>
            <person name="Kadnikov V."/>
            <person name="Nazina T."/>
        </authorList>
    </citation>
    <scope>NUCLEOTIDE SEQUENCE [LARGE SCALE GENOMIC DNA]</scope>
    <source>
        <strain evidence="1 2">1017</strain>
    </source>
</reference>
<dbReference type="EMBL" id="MQMG01000017">
    <property type="protein sequence ID" value="OKO94203.1"/>
    <property type="molecule type" value="Genomic_DNA"/>
</dbReference>
<organism evidence="1 2">
    <name type="scientific">Geobacillus proteiniphilus</name>
    <dbReference type="NCBI Taxonomy" id="860353"/>
    <lineage>
        <taxon>Bacteria</taxon>
        <taxon>Bacillati</taxon>
        <taxon>Bacillota</taxon>
        <taxon>Bacilli</taxon>
        <taxon>Bacillales</taxon>
        <taxon>Anoxybacillaceae</taxon>
        <taxon>Geobacillus</taxon>
    </lineage>
</organism>
<gene>
    <name evidence="1" type="ORF">BRO54_1681</name>
</gene>
<comment type="caution">
    <text evidence="1">The sequence shown here is derived from an EMBL/GenBank/DDBJ whole genome shotgun (WGS) entry which is preliminary data.</text>
</comment>
<name>A0A1Q5T1T9_9BACL</name>
<dbReference type="Proteomes" id="UP000186030">
    <property type="component" value="Unassembled WGS sequence"/>
</dbReference>
<reference evidence="2" key="2">
    <citation type="submission" date="2017-01" db="EMBL/GenBank/DDBJ databases">
        <title>Genome sequencing and annotation of Geobacillus sp. 1017, a Hydrocarbon-Oxidizing Thermophilic Bacterium Isolated from a Heavy Oil Reservoir (China).</title>
        <authorList>
            <person name="Kadnikov V.V."/>
            <person name="Mardanov A.V."/>
            <person name="Poltaraus A.B."/>
            <person name="Sokolova D.S."/>
            <person name="Semenova E.M."/>
            <person name="Ravin N.V."/>
            <person name="Tourova T.P."/>
            <person name="Nazina T.N."/>
        </authorList>
    </citation>
    <scope>NUCLEOTIDE SEQUENCE [LARGE SCALE GENOMIC DNA]</scope>
    <source>
        <strain evidence="2">1017</strain>
    </source>
</reference>
<dbReference type="AlphaFoldDB" id="A0A1Q5T1T9"/>
<sequence>MYVKNSREIRNNSGVWPAFSVYCYKQMSNVQKRLKIAFQLVSNIGNCL</sequence>
<evidence type="ECO:0000313" key="1">
    <source>
        <dbReference type="EMBL" id="OKO94203.1"/>
    </source>
</evidence>
<accession>A0A1Q5T1T9</accession>
<evidence type="ECO:0000313" key="2">
    <source>
        <dbReference type="Proteomes" id="UP000186030"/>
    </source>
</evidence>
<protein>
    <submittedName>
        <fullName evidence="1">Uncharacterized protein</fullName>
    </submittedName>
</protein>